<dbReference type="PROSITE" id="PS50157">
    <property type="entry name" value="ZINC_FINGER_C2H2_2"/>
    <property type="match status" value="1"/>
</dbReference>
<dbReference type="RefSeq" id="XP_010925295.1">
    <property type="nucleotide sequence ID" value="XM_010926993.3"/>
</dbReference>
<name>A0A6I9RGI2_ELAGV</name>
<dbReference type="KEGG" id="egu:105047798"/>
<reference evidence="5 9" key="1">
    <citation type="submission" date="2022-04" db="UniProtKB">
        <authorList>
            <consortium name="RefSeq"/>
        </authorList>
    </citation>
    <scope>IDENTIFICATION</scope>
</reference>
<dbReference type="RefSeq" id="XP_010925216.1">
    <property type="nucleotide sequence ID" value="XM_010926914.3"/>
</dbReference>
<feature type="domain" description="C2H2-type" evidence="2">
    <location>
        <begin position="160"/>
        <end position="188"/>
    </location>
</feature>
<evidence type="ECO:0000313" key="12">
    <source>
        <dbReference type="RefSeq" id="XP_029118853.1"/>
    </source>
</evidence>
<evidence type="ECO:0000256" key="1">
    <source>
        <dbReference type="PROSITE-ProRule" id="PRU00042"/>
    </source>
</evidence>
<evidence type="ECO:0000313" key="5">
    <source>
        <dbReference type="RefSeq" id="XP_010925295.1"/>
    </source>
</evidence>
<keyword evidence="1" id="KW-0862">Zinc</keyword>
<evidence type="ECO:0000259" key="2">
    <source>
        <dbReference type="PROSITE" id="PS50157"/>
    </source>
</evidence>
<dbReference type="InterPro" id="IPR013087">
    <property type="entry name" value="Znf_C2H2_type"/>
</dbReference>
<dbReference type="RefSeq" id="XP_010925443.1">
    <property type="nucleotide sequence ID" value="XM_010927141.3"/>
</dbReference>
<dbReference type="RefSeq" id="XP_029118856.1">
    <property type="nucleotide sequence ID" value="XM_029263023.1"/>
</dbReference>
<evidence type="ECO:0000313" key="6">
    <source>
        <dbReference type="RefSeq" id="XP_010925443.1"/>
    </source>
</evidence>
<organism evidence="9">
    <name type="scientific">Elaeis guineensis var. tenera</name>
    <name type="common">Oil palm</name>
    <dbReference type="NCBI Taxonomy" id="51953"/>
    <lineage>
        <taxon>Eukaryota</taxon>
        <taxon>Viridiplantae</taxon>
        <taxon>Streptophyta</taxon>
        <taxon>Embryophyta</taxon>
        <taxon>Tracheophyta</taxon>
        <taxon>Spermatophyta</taxon>
        <taxon>Magnoliopsida</taxon>
        <taxon>Liliopsida</taxon>
        <taxon>Arecaceae</taxon>
        <taxon>Arecoideae</taxon>
        <taxon>Cocoseae</taxon>
        <taxon>Elaeidinae</taxon>
        <taxon>Elaeis</taxon>
    </lineage>
</organism>
<sequence>MNPIVAIDIPPFKPPPFVQLRHPGSVLPFVSLPPPLRLRLRPIRAPIPVLAAAPQPPFRAASSAEVDMIRGRDGVWSARTEQRVVVLWDLDNKPPRGPPYEAAVALRRVGELFGHVVDISAYANRHAFAHLPQWVLAQRRERRRLDALERKGLAVPDEPYVCSVCGRRCRTRPDLKKHFRQLHERERQKKISRMRSLKGKKRQRYRERFIAGNRKYEEAARELVTPKTGYGLASELRRAGVLVRTVEDKPQAADSALKRQMQHSLARGIDWLLLVSDDSDFSEMVRRARDSDLRTVVVGDGRTVLGRHADLWVPWARVENGQVGEELLQSWQRKTGFSTIGNYDEDHEDDCGYKYDYEEEEEEREKGFYSPASFSEEDGDSGGLDEVVDGFVVDNSGIGGVKISAFSEEEAWSGEILGEDFGDDSFRIMEPSLPGEDLVWDSVEEEDG</sequence>
<dbReference type="OrthoDB" id="3518456at2759"/>
<evidence type="ECO:0000313" key="7">
    <source>
        <dbReference type="RefSeq" id="XP_010925523.1"/>
    </source>
</evidence>
<evidence type="ECO:0000313" key="13">
    <source>
        <dbReference type="RefSeq" id="XP_029118855.1"/>
    </source>
</evidence>
<dbReference type="SUPFAM" id="SSF57667">
    <property type="entry name" value="beta-beta-alpha zinc fingers"/>
    <property type="match status" value="1"/>
</dbReference>
<accession>A0A6I9RGI2</accession>
<dbReference type="PANTHER" id="PTHR35744:SF2">
    <property type="entry name" value="OS06G0166200 PROTEIN"/>
    <property type="match status" value="1"/>
</dbReference>
<keyword evidence="1" id="KW-0479">Metal-binding</keyword>
<dbReference type="GeneID" id="105047798"/>
<dbReference type="AlphaFoldDB" id="A0A6I9RGI2"/>
<dbReference type="RefSeq" id="XP_029118855.1">
    <property type="nucleotide sequence ID" value="XM_029263022.1"/>
</dbReference>
<evidence type="ECO:0000313" key="3">
    <source>
        <dbReference type="Proteomes" id="UP000504607"/>
    </source>
</evidence>
<dbReference type="Proteomes" id="UP000504607">
    <property type="component" value="Chromosome 1"/>
</dbReference>
<evidence type="ECO:0000313" key="10">
    <source>
        <dbReference type="RefSeq" id="XP_019701761.1"/>
    </source>
</evidence>
<dbReference type="RefSeq" id="XP_029118851.1">
    <property type="nucleotide sequence ID" value="XM_029263018.1"/>
</dbReference>
<dbReference type="GO" id="GO:0008270">
    <property type="term" value="F:zinc ion binding"/>
    <property type="evidence" value="ECO:0007669"/>
    <property type="project" value="UniProtKB-KW"/>
</dbReference>
<keyword evidence="1" id="KW-0863">Zinc-finger</keyword>
<dbReference type="InterPro" id="IPR036236">
    <property type="entry name" value="Znf_C2H2_sf"/>
</dbReference>
<dbReference type="RefSeq" id="XP_029118861.1">
    <property type="nucleotide sequence ID" value="XM_029263028.1"/>
</dbReference>
<evidence type="ECO:0000313" key="4">
    <source>
        <dbReference type="RefSeq" id="XP_010925216.1"/>
    </source>
</evidence>
<dbReference type="PANTHER" id="PTHR35744">
    <property type="entry name" value="C2H2-TYPE DOMAIN-CONTAINING PROTEIN"/>
    <property type="match status" value="1"/>
</dbReference>
<proteinExistence type="predicted"/>
<dbReference type="RefSeq" id="XP_010925523.1">
    <property type="nucleotide sequence ID" value="XM_010927221.3"/>
</dbReference>
<dbReference type="SMART" id="SM00355">
    <property type="entry name" value="ZnF_C2H2"/>
    <property type="match status" value="1"/>
</dbReference>
<dbReference type="RefSeq" id="XP_010925661.1">
    <property type="nucleotide sequence ID" value="XM_010927359.3"/>
</dbReference>
<keyword evidence="3" id="KW-1185">Reference proteome</keyword>
<dbReference type="CDD" id="cd18725">
    <property type="entry name" value="PIN_LabA-like"/>
    <property type="match status" value="1"/>
</dbReference>
<dbReference type="Gene3D" id="3.40.50.1010">
    <property type="entry name" value="5'-nuclease"/>
    <property type="match status" value="1"/>
</dbReference>
<evidence type="ECO:0000313" key="14">
    <source>
        <dbReference type="RefSeq" id="XP_029118856.1"/>
    </source>
</evidence>
<dbReference type="RefSeq" id="XP_073098752.1">
    <property type="nucleotide sequence ID" value="XM_073242651.1"/>
</dbReference>
<protein>
    <submittedName>
        <fullName evidence="4 5">Uncharacterized protein LOC105047798</fullName>
    </submittedName>
</protein>
<gene>
    <name evidence="4 5 6 7 8 9 10 11 12 13 14 15" type="primary">LOC105047798</name>
</gene>
<evidence type="ECO:0000313" key="15">
    <source>
        <dbReference type="RefSeq" id="XP_029118861.1"/>
    </source>
</evidence>
<dbReference type="RefSeq" id="XP_010925888.1">
    <property type="nucleotide sequence ID" value="XM_010927586.3"/>
</dbReference>
<dbReference type="PROSITE" id="PS00028">
    <property type="entry name" value="ZINC_FINGER_C2H2_1"/>
    <property type="match status" value="1"/>
</dbReference>
<evidence type="ECO:0000313" key="9">
    <source>
        <dbReference type="RefSeq" id="XP_010925888.1"/>
    </source>
</evidence>
<evidence type="ECO:0000313" key="11">
    <source>
        <dbReference type="RefSeq" id="XP_029118851.1"/>
    </source>
</evidence>
<dbReference type="RefSeq" id="XP_019701761.1">
    <property type="nucleotide sequence ID" value="XM_019846202.2"/>
</dbReference>
<evidence type="ECO:0000313" key="8">
    <source>
        <dbReference type="RefSeq" id="XP_010925661.1"/>
    </source>
</evidence>
<dbReference type="RefSeq" id="XP_029118853.1">
    <property type="nucleotide sequence ID" value="XM_029263020.1"/>
</dbReference>